<name>W0GQU1_9MOLU</name>
<keyword evidence="2" id="KW-1185">Reference proteome</keyword>
<accession>W0GQU1</accession>
<evidence type="ECO:0000313" key="2">
    <source>
        <dbReference type="Proteomes" id="UP000019260"/>
    </source>
</evidence>
<dbReference type="AlphaFoldDB" id="W0GQU1"/>
<dbReference type="KEGG" id="smia:P344_06530"/>
<dbReference type="Proteomes" id="UP000019260">
    <property type="component" value="Chromosome"/>
</dbReference>
<dbReference type="PATRIC" id="fig|838561.3.peg.1255"/>
<dbReference type="STRING" id="838561.P344_06530"/>
<organism evidence="1 2">
    <name type="scientific">Spiroplasma mirum ATCC 29335</name>
    <dbReference type="NCBI Taxonomy" id="838561"/>
    <lineage>
        <taxon>Bacteria</taxon>
        <taxon>Bacillati</taxon>
        <taxon>Mycoplasmatota</taxon>
        <taxon>Mollicutes</taxon>
        <taxon>Entomoplasmatales</taxon>
        <taxon>Spiroplasmataceae</taxon>
        <taxon>Spiroplasma</taxon>
    </lineage>
</organism>
<protein>
    <submittedName>
        <fullName evidence="1">Uncharacterized protein</fullName>
    </submittedName>
</protein>
<proteinExistence type="predicted"/>
<reference evidence="1 2" key="1">
    <citation type="submission" date="2013-09" db="EMBL/GenBank/DDBJ databases">
        <title>Complete genome sequence of Spiroplasma mirum suckling mouse cataract agent.</title>
        <authorList>
            <person name="Landry C.A."/>
            <person name="Bastian F.O."/>
            <person name="Thune R.L."/>
        </authorList>
    </citation>
    <scope>NUCLEOTIDE SEQUENCE [LARGE SCALE GENOMIC DNA]</scope>
    <source>
        <strain evidence="1 2">SMCA</strain>
    </source>
</reference>
<dbReference type="EMBL" id="CP006720">
    <property type="protein sequence ID" value="AHI58607.1"/>
    <property type="molecule type" value="Genomic_DNA"/>
</dbReference>
<dbReference type="KEGG" id="smir:SMM_1097"/>
<dbReference type="HOGENOM" id="CLU_2221568_0_0_14"/>
<evidence type="ECO:0000313" key="1">
    <source>
        <dbReference type="EMBL" id="AHI58607.1"/>
    </source>
</evidence>
<gene>
    <name evidence="1" type="ORF">P344_06530</name>
</gene>
<sequence length="106" mass="12314">MVVTYIIEEGTYQSDGWIRFFVSSDTLIWTSTWENPDGQQYSIPFNLRWLVGYFKSIGHGKYLLNNYQGDSVITVDNLDNLQKISLNLPISWVSQGKKINVEYKVK</sequence>